<dbReference type="AlphaFoldDB" id="A0A1D2QT72"/>
<dbReference type="STRING" id="62101.AB835_01630"/>
<evidence type="ECO:0000259" key="1">
    <source>
        <dbReference type="Pfam" id="PF00534"/>
    </source>
</evidence>
<feature type="domain" description="Glycosyl transferase family 1" evidence="1">
    <location>
        <begin position="227"/>
        <end position="386"/>
    </location>
</feature>
<evidence type="ECO:0000313" key="3">
    <source>
        <dbReference type="Proteomes" id="UP000242502"/>
    </source>
</evidence>
<accession>A0A1D2QT72</accession>
<sequence length="418" mass="46748">MSNEISPNHQTPTIIYVVSQYPAISHTFILSEVNGLQSGGIRVQVASINQPDRPFEHLTNIEQQAYKETVFVKVALKTRFLFYIFKSLIISPKGFFKSLGTTLKAAARYPHTLLHQLAYWLEAMVVADMVHSNGCQQLHAHFSTQGCTVAMLAAELTGIEFSFTVHGPDEFYHVDTQQLPQKFAAANFIICISDFAKSQVMKYTHFNDWDKLYINNLGVDSSLFHPTEKNNTIPKLLCVGRLVNAKGQGVLVQAAKKLVERKIEFEVNFVGDGPDLENLQAFVKQNALNNQVKFSGKVNHDQVQQLQRQADIFVLPSFAEGIPIVLMEAMASGTPCVTTHITGIPELFTHDVNGLLVRPGNSTMLADALELLINDKQRASQLAEQALHTVRHQWCLHKSNQRLTQLFKRLLATPSTLP</sequence>
<dbReference type="InterPro" id="IPR050194">
    <property type="entry name" value="Glycosyltransferase_grp1"/>
</dbReference>
<dbReference type="Proteomes" id="UP000242502">
    <property type="component" value="Unassembled WGS sequence"/>
</dbReference>
<dbReference type="EMBL" id="MDLC01000004">
    <property type="protein sequence ID" value="ODS24782.1"/>
    <property type="molecule type" value="Genomic_DNA"/>
</dbReference>
<protein>
    <recommendedName>
        <fullName evidence="1">Glycosyl transferase family 1 domain-containing protein</fullName>
    </recommendedName>
</protein>
<gene>
    <name evidence="2" type="ORF">AB835_01630</name>
</gene>
<organism evidence="2 3">
    <name type="scientific">Candidatus Endobugula sertula</name>
    <name type="common">Bugula neritina bacterial symbiont</name>
    <dbReference type="NCBI Taxonomy" id="62101"/>
    <lineage>
        <taxon>Bacteria</taxon>
        <taxon>Pseudomonadati</taxon>
        <taxon>Pseudomonadota</taxon>
        <taxon>Gammaproteobacteria</taxon>
        <taxon>Cellvibrionales</taxon>
        <taxon>Cellvibrionaceae</taxon>
        <taxon>Candidatus Endobugula</taxon>
    </lineage>
</organism>
<dbReference type="InterPro" id="IPR001296">
    <property type="entry name" value="Glyco_trans_1"/>
</dbReference>
<evidence type="ECO:0000313" key="2">
    <source>
        <dbReference type="EMBL" id="ODS24782.1"/>
    </source>
</evidence>
<dbReference type="CDD" id="cd03801">
    <property type="entry name" value="GT4_PimA-like"/>
    <property type="match status" value="1"/>
</dbReference>
<dbReference type="GO" id="GO:0016757">
    <property type="term" value="F:glycosyltransferase activity"/>
    <property type="evidence" value="ECO:0007669"/>
    <property type="project" value="InterPro"/>
</dbReference>
<dbReference type="PANTHER" id="PTHR45947">
    <property type="entry name" value="SULFOQUINOVOSYL TRANSFERASE SQD2"/>
    <property type="match status" value="1"/>
</dbReference>
<dbReference type="SUPFAM" id="SSF53756">
    <property type="entry name" value="UDP-Glycosyltransferase/glycogen phosphorylase"/>
    <property type="match status" value="1"/>
</dbReference>
<dbReference type="PANTHER" id="PTHR45947:SF15">
    <property type="entry name" value="TEICHURONIC ACID BIOSYNTHESIS GLYCOSYLTRANSFERASE TUAC-RELATED"/>
    <property type="match status" value="1"/>
</dbReference>
<proteinExistence type="predicted"/>
<name>A0A1D2QT72_9GAMM</name>
<reference evidence="2 3" key="1">
    <citation type="journal article" date="2016" name="Appl. Environ. Microbiol.">
        <title>Lack of Overt Genome Reduction in the Bryostatin-Producing Bryozoan Symbiont "Candidatus Endobugula sertula".</title>
        <authorList>
            <person name="Miller I.J."/>
            <person name="Vanee N."/>
            <person name="Fong S.S."/>
            <person name="Lim-Fong G.E."/>
            <person name="Kwan J.C."/>
        </authorList>
    </citation>
    <scope>NUCLEOTIDE SEQUENCE [LARGE SCALE GENOMIC DNA]</scope>
    <source>
        <strain evidence="2">AB1-4</strain>
    </source>
</reference>
<dbReference type="Gene3D" id="3.40.50.2000">
    <property type="entry name" value="Glycogen Phosphorylase B"/>
    <property type="match status" value="2"/>
</dbReference>
<dbReference type="Pfam" id="PF00534">
    <property type="entry name" value="Glycos_transf_1"/>
    <property type="match status" value="1"/>
</dbReference>
<comment type="caution">
    <text evidence="2">The sequence shown here is derived from an EMBL/GenBank/DDBJ whole genome shotgun (WGS) entry which is preliminary data.</text>
</comment>